<dbReference type="AlphaFoldDB" id="A0A2Z4IFK1"/>
<dbReference type="InterPro" id="IPR004472">
    <property type="entry name" value="DTB_synth_BioD"/>
</dbReference>
<keyword evidence="7 9" id="KW-0460">Magnesium</keyword>
<protein>
    <recommendedName>
        <fullName evidence="9">ATP-dependent dethiobiotin synthetase BioD</fullName>
        <ecNumber evidence="9">6.3.3.3</ecNumber>
    </recommendedName>
    <alternativeName>
        <fullName evidence="9">DTB synthetase</fullName>
        <shortName evidence="9">DTBS</shortName>
    </alternativeName>
    <alternativeName>
        <fullName evidence="9">Dethiobiotin synthase</fullName>
    </alternativeName>
</protein>
<dbReference type="Pfam" id="PF13500">
    <property type="entry name" value="AAA_26"/>
    <property type="match status" value="1"/>
</dbReference>
<sequence length="200" mass="22210">MHKMKDKVFVTGIGTGIGKTVCAAALCKTFGHAYWKPVQCGDLEQSDAMFVKQHSPHTDILPEAYRLKTPQSPHLAAKMENTTIQLTRQLIPDHPKCCIEGAGGLMVPLNDEETFLDFLVSSRLHPVIVIRHYLGSINHSLLTLQVLMQAGIEDFTVIWNGTENTSSESAILGRFTPTAQFRMPEWDDQQSGLPLLNPLD</sequence>
<dbReference type="EMBL" id="CP030041">
    <property type="protein sequence ID" value="AWW29891.1"/>
    <property type="molecule type" value="Genomic_DNA"/>
</dbReference>
<reference evidence="10 11" key="1">
    <citation type="submission" date="2018-06" db="EMBL/GenBank/DDBJ databases">
        <title>Echinicola strongylocentroti sp. nov., isolated from a sea urchin Strongylocentrotus intermedius.</title>
        <authorList>
            <person name="Bae S.S."/>
        </authorList>
    </citation>
    <scope>NUCLEOTIDE SEQUENCE [LARGE SCALE GENOMIC DNA]</scope>
    <source>
        <strain evidence="10 11">MEBiC08714</strain>
    </source>
</reference>
<dbReference type="GO" id="GO:0009102">
    <property type="term" value="P:biotin biosynthetic process"/>
    <property type="evidence" value="ECO:0007669"/>
    <property type="project" value="UniProtKB-UniRule"/>
</dbReference>
<evidence type="ECO:0000256" key="7">
    <source>
        <dbReference type="ARBA" id="ARBA00022842"/>
    </source>
</evidence>
<comment type="subcellular location">
    <subcellularLocation>
        <location evidence="9">Cytoplasm</location>
    </subcellularLocation>
</comment>
<comment type="catalytic activity">
    <reaction evidence="8">
        <text>(7R,8S)-8-amino-7-(carboxyamino)nonanoate + ATP = (4R,5S)-dethiobiotin + ADP + phosphate + H(+)</text>
        <dbReference type="Rhea" id="RHEA:63684"/>
        <dbReference type="ChEBI" id="CHEBI:15378"/>
        <dbReference type="ChEBI" id="CHEBI:30616"/>
        <dbReference type="ChEBI" id="CHEBI:43474"/>
        <dbReference type="ChEBI" id="CHEBI:149470"/>
        <dbReference type="ChEBI" id="CHEBI:149473"/>
        <dbReference type="ChEBI" id="CHEBI:456216"/>
    </reaction>
</comment>
<keyword evidence="11" id="KW-1185">Reference proteome</keyword>
<comment type="catalytic activity">
    <reaction evidence="9">
        <text>(7R,8S)-7,8-diammoniononanoate + CO2 + ATP = (4R,5S)-dethiobiotin + ADP + phosphate + 3 H(+)</text>
        <dbReference type="Rhea" id="RHEA:15805"/>
        <dbReference type="ChEBI" id="CHEBI:15378"/>
        <dbReference type="ChEBI" id="CHEBI:16526"/>
        <dbReference type="ChEBI" id="CHEBI:30616"/>
        <dbReference type="ChEBI" id="CHEBI:43474"/>
        <dbReference type="ChEBI" id="CHEBI:149469"/>
        <dbReference type="ChEBI" id="CHEBI:149473"/>
        <dbReference type="ChEBI" id="CHEBI:456216"/>
        <dbReference type="EC" id="6.3.3.3"/>
    </reaction>
</comment>
<evidence type="ECO:0000256" key="3">
    <source>
        <dbReference type="ARBA" id="ARBA00022723"/>
    </source>
</evidence>
<dbReference type="Gene3D" id="3.40.50.300">
    <property type="entry name" value="P-loop containing nucleotide triphosphate hydrolases"/>
    <property type="match status" value="1"/>
</dbReference>
<feature type="binding site" evidence="9">
    <location>
        <begin position="16"/>
        <end position="21"/>
    </location>
    <ligand>
        <name>ATP</name>
        <dbReference type="ChEBI" id="CHEBI:30616"/>
    </ligand>
</feature>
<dbReference type="SUPFAM" id="SSF52540">
    <property type="entry name" value="P-loop containing nucleoside triphosphate hydrolases"/>
    <property type="match status" value="1"/>
</dbReference>
<feature type="binding site" evidence="9">
    <location>
        <position position="47"/>
    </location>
    <ligand>
        <name>ATP</name>
        <dbReference type="ChEBI" id="CHEBI:30616"/>
    </ligand>
</feature>
<dbReference type="Proteomes" id="UP000248688">
    <property type="component" value="Chromosome"/>
</dbReference>
<comment type="subunit">
    <text evidence="9">Homodimer.</text>
</comment>
<comment type="pathway">
    <text evidence="9">Cofactor biosynthesis; biotin biosynthesis; biotin from 7,8-diaminononanoate: step 1/2.</text>
</comment>
<keyword evidence="6 9" id="KW-0067">ATP-binding</keyword>
<evidence type="ECO:0000256" key="2">
    <source>
        <dbReference type="ARBA" id="ARBA00022598"/>
    </source>
</evidence>
<dbReference type="GO" id="GO:0005829">
    <property type="term" value="C:cytosol"/>
    <property type="evidence" value="ECO:0007669"/>
    <property type="project" value="TreeGrafter"/>
</dbReference>
<dbReference type="NCBIfam" id="TIGR00347">
    <property type="entry name" value="bioD"/>
    <property type="match status" value="1"/>
</dbReference>
<evidence type="ECO:0000256" key="1">
    <source>
        <dbReference type="ARBA" id="ARBA00022490"/>
    </source>
</evidence>
<name>A0A2Z4IFK1_9BACT</name>
<evidence type="ECO:0000313" key="11">
    <source>
        <dbReference type="Proteomes" id="UP000248688"/>
    </source>
</evidence>
<dbReference type="HAMAP" id="MF_00336">
    <property type="entry name" value="BioD"/>
    <property type="match status" value="1"/>
</dbReference>
<comment type="similarity">
    <text evidence="9">Belongs to the dethiobiotin synthetase family.</text>
</comment>
<dbReference type="InterPro" id="IPR027417">
    <property type="entry name" value="P-loop_NTPase"/>
</dbReference>
<accession>A0A2Z4IFK1</accession>
<gene>
    <name evidence="9 10" type="primary">bioD</name>
    <name evidence="10" type="ORF">DN752_07030</name>
</gene>
<keyword evidence="3 9" id="KW-0479">Metal-binding</keyword>
<dbReference type="PANTHER" id="PTHR43210">
    <property type="entry name" value="DETHIOBIOTIN SYNTHETASE"/>
    <property type="match status" value="1"/>
</dbReference>
<evidence type="ECO:0000313" key="10">
    <source>
        <dbReference type="EMBL" id="AWW29891.1"/>
    </source>
</evidence>
<keyword evidence="5 9" id="KW-0093">Biotin biosynthesis</keyword>
<dbReference type="PIRSF" id="PIRSF006755">
    <property type="entry name" value="DTB_synth"/>
    <property type="match status" value="1"/>
</dbReference>
<dbReference type="GO" id="GO:0005524">
    <property type="term" value="F:ATP binding"/>
    <property type="evidence" value="ECO:0007669"/>
    <property type="project" value="UniProtKB-UniRule"/>
</dbReference>
<keyword evidence="4 9" id="KW-0547">Nucleotide-binding</keyword>
<keyword evidence="2 9" id="KW-0436">Ligase</keyword>
<dbReference type="GO" id="GO:0000287">
    <property type="term" value="F:magnesium ion binding"/>
    <property type="evidence" value="ECO:0007669"/>
    <property type="project" value="UniProtKB-UniRule"/>
</dbReference>
<feature type="binding site" evidence="9">
    <location>
        <position position="47"/>
    </location>
    <ligand>
        <name>Mg(2+)</name>
        <dbReference type="ChEBI" id="CHEBI:18420"/>
    </ligand>
</feature>
<organism evidence="10 11">
    <name type="scientific">Echinicola strongylocentroti</name>
    <dbReference type="NCBI Taxonomy" id="1795355"/>
    <lineage>
        <taxon>Bacteria</taxon>
        <taxon>Pseudomonadati</taxon>
        <taxon>Bacteroidota</taxon>
        <taxon>Cytophagia</taxon>
        <taxon>Cytophagales</taxon>
        <taxon>Cyclobacteriaceae</taxon>
        <taxon>Echinicola</taxon>
    </lineage>
</organism>
<comment type="caution">
    <text evidence="9">Lacks conserved residue(s) required for the propagation of feature annotation.</text>
</comment>
<dbReference type="KEGG" id="est:DN752_07030"/>
<feature type="active site" evidence="9">
    <location>
        <position position="36"/>
    </location>
</feature>
<feature type="binding site" evidence="9">
    <location>
        <begin position="100"/>
        <end position="103"/>
    </location>
    <ligand>
        <name>ATP</name>
        <dbReference type="ChEBI" id="CHEBI:30616"/>
    </ligand>
</feature>
<evidence type="ECO:0000256" key="4">
    <source>
        <dbReference type="ARBA" id="ARBA00022741"/>
    </source>
</evidence>
<dbReference type="UniPathway" id="UPA00078">
    <property type="reaction ID" value="UER00161"/>
</dbReference>
<evidence type="ECO:0000256" key="9">
    <source>
        <dbReference type="HAMAP-Rule" id="MF_00336"/>
    </source>
</evidence>
<dbReference type="RefSeq" id="WP_112783288.1">
    <property type="nucleotide sequence ID" value="NZ_CP030041.1"/>
</dbReference>
<dbReference type="GO" id="GO:0004141">
    <property type="term" value="F:dethiobiotin synthase activity"/>
    <property type="evidence" value="ECO:0007669"/>
    <property type="project" value="UniProtKB-UniRule"/>
</dbReference>
<comment type="cofactor">
    <cofactor evidence="9">
        <name>Mg(2+)</name>
        <dbReference type="ChEBI" id="CHEBI:18420"/>
    </cofactor>
</comment>
<evidence type="ECO:0000256" key="8">
    <source>
        <dbReference type="ARBA" id="ARBA00047386"/>
    </source>
</evidence>
<dbReference type="CDD" id="cd03109">
    <property type="entry name" value="DTBS"/>
    <property type="match status" value="1"/>
</dbReference>
<dbReference type="PANTHER" id="PTHR43210:SF2">
    <property type="entry name" value="ATP-DEPENDENT DETHIOBIOTIN SYNTHETASE BIOD 2"/>
    <property type="match status" value="1"/>
</dbReference>
<dbReference type="EC" id="6.3.3.3" evidence="9"/>
<evidence type="ECO:0000256" key="6">
    <source>
        <dbReference type="ARBA" id="ARBA00022840"/>
    </source>
</evidence>
<proteinExistence type="inferred from homology"/>
<keyword evidence="1 9" id="KW-0963">Cytoplasm</keyword>
<evidence type="ECO:0000256" key="5">
    <source>
        <dbReference type="ARBA" id="ARBA00022756"/>
    </source>
</evidence>
<feature type="binding site" evidence="9">
    <location>
        <position position="100"/>
    </location>
    <ligand>
        <name>Mg(2+)</name>
        <dbReference type="ChEBI" id="CHEBI:18420"/>
    </ligand>
</feature>
<comment type="function">
    <text evidence="9">Catalyzes a mechanistically unusual reaction, the ATP-dependent insertion of CO2 between the N7 and N8 nitrogen atoms of 7,8-diaminopelargonic acid (DAPA, also called 7,8-diammoniononanoate) to form a ureido ring.</text>
</comment>
<dbReference type="OrthoDB" id="9802097at2"/>
<feature type="binding site" evidence="9">
    <location>
        <position position="20"/>
    </location>
    <ligand>
        <name>Mg(2+)</name>
        <dbReference type="ChEBI" id="CHEBI:18420"/>
    </ligand>
</feature>